<dbReference type="PROSITE" id="PS00138">
    <property type="entry name" value="SUBTILASE_SER"/>
    <property type="match status" value="1"/>
</dbReference>
<name>A0A150QQ18_SORCE</name>
<keyword evidence="2 5" id="KW-0378">Hydrolase</keyword>
<dbReference type="GO" id="GO:0016020">
    <property type="term" value="C:membrane"/>
    <property type="evidence" value="ECO:0007669"/>
    <property type="project" value="TreeGrafter"/>
</dbReference>
<feature type="region of interest" description="Disordered" evidence="6">
    <location>
        <begin position="481"/>
        <end position="500"/>
    </location>
</feature>
<dbReference type="PRINTS" id="PR00723">
    <property type="entry name" value="SUBTILISIN"/>
</dbReference>
<dbReference type="Gene3D" id="3.40.50.200">
    <property type="entry name" value="Peptidase S8/S53 domain"/>
    <property type="match status" value="1"/>
</dbReference>
<dbReference type="InterPro" id="IPR022398">
    <property type="entry name" value="Peptidase_S8_His-AS"/>
</dbReference>
<dbReference type="GO" id="GO:0016485">
    <property type="term" value="P:protein processing"/>
    <property type="evidence" value="ECO:0007669"/>
    <property type="project" value="TreeGrafter"/>
</dbReference>
<sequence length="588" mass="62966">MRRAGCGGAGVAAGLRLDGSSRRPAEQPHLASTMEVRVAKMHFWQGGNKISIEKKDDTAVLRAPDVESAFRAAEKARVNIGSLKSLGGGLVKLQIRSELDDAMARLRTDHVVHHLYHTAGQPEDEVIITDTFYLKFKPGTGDERIAQILRDDSLEVVRALGEETLLVRVTDATGRNAIKASNAAAEREEVEYAEPNIVHDLSPSSPAPTDPLFRHQWHLAAPEDGPDLVKGADIAVLGAWAVTRGSREVVVAIADDGFDLTHPDLNAPNKIRGRLNIVLRGNSKLDVRDDVMPREGDYHGTPCAGVAVAEANGQGTVGVAPGCSLLAVRFPLKQMSDAQLAEMFEKISAKADIVSCSWAVGPTNRPVSSYLHGLIARLARSGGRRGRGLVFCVAAGNNNCPIKEPENQSTYTFRTSEGRIVDYSGPIHRWIAAHPDVITVSASTSLKARAAYSCWGEQVSVCAPSSNFDELERVVVRGRGITTTDNEGTGPRGEYTPGSRYTSRFGGTSSATPTVAGVCALMISANPDLTATQVRQILCQTADKDLVIDSETEVRRPGHFDARGFSLWFGHGKVNATKAVAAAAAMNG</sequence>
<evidence type="ECO:0000256" key="5">
    <source>
        <dbReference type="PROSITE-ProRule" id="PRU01240"/>
    </source>
</evidence>
<dbReference type="SUPFAM" id="SSF52743">
    <property type="entry name" value="Subtilisin-like"/>
    <property type="match status" value="1"/>
</dbReference>
<dbReference type="PROSITE" id="PS51892">
    <property type="entry name" value="SUBTILASE"/>
    <property type="match status" value="1"/>
</dbReference>
<feature type="active site" description="Charge relay system" evidence="4 5">
    <location>
        <position position="255"/>
    </location>
</feature>
<dbReference type="OrthoDB" id="5392553at2"/>
<dbReference type="PANTHER" id="PTHR42884">
    <property type="entry name" value="PROPROTEIN CONVERTASE SUBTILISIN/KEXIN-RELATED"/>
    <property type="match status" value="1"/>
</dbReference>
<reference evidence="8 9" key="1">
    <citation type="submission" date="2014-02" db="EMBL/GenBank/DDBJ databases">
        <title>The small core and large imbalanced accessory genome model reveals a collaborative survival strategy of Sorangium cellulosum strains in nature.</title>
        <authorList>
            <person name="Han K."/>
            <person name="Peng R."/>
            <person name="Blom J."/>
            <person name="Li Y.-Z."/>
        </authorList>
    </citation>
    <scope>NUCLEOTIDE SEQUENCE [LARGE SCALE GENOMIC DNA]</scope>
    <source>
        <strain evidence="8 9">So0008-312</strain>
    </source>
</reference>
<dbReference type="Proteomes" id="UP000075260">
    <property type="component" value="Unassembled WGS sequence"/>
</dbReference>
<evidence type="ECO:0000256" key="3">
    <source>
        <dbReference type="ARBA" id="ARBA00022825"/>
    </source>
</evidence>
<dbReference type="EMBL" id="JEMA01000426">
    <property type="protein sequence ID" value="KYF70091.1"/>
    <property type="molecule type" value="Genomic_DNA"/>
</dbReference>
<feature type="active site" description="Charge relay system" evidence="4 5">
    <location>
        <position position="299"/>
    </location>
</feature>
<evidence type="ECO:0000256" key="6">
    <source>
        <dbReference type="SAM" id="MobiDB-lite"/>
    </source>
</evidence>
<protein>
    <recommendedName>
        <fullName evidence="7">Peptidase S8/S53 domain-containing protein</fullName>
    </recommendedName>
</protein>
<accession>A0A150QQ18</accession>
<proteinExistence type="inferred from homology"/>
<feature type="active site" description="Charge relay system" evidence="4 5">
    <location>
        <position position="509"/>
    </location>
</feature>
<evidence type="ECO:0000259" key="7">
    <source>
        <dbReference type="Pfam" id="PF00082"/>
    </source>
</evidence>
<dbReference type="RefSeq" id="WP_155798318.1">
    <property type="nucleotide sequence ID" value="NZ_JEMA01000426.1"/>
</dbReference>
<evidence type="ECO:0000256" key="4">
    <source>
        <dbReference type="PIRSR" id="PIRSR615500-1"/>
    </source>
</evidence>
<evidence type="ECO:0000313" key="9">
    <source>
        <dbReference type="Proteomes" id="UP000075260"/>
    </source>
</evidence>
<dbReference type="GO" id="GO:0004252">
    <property type="term" value="F:serine-type endopeptidase activity"/>
    <property type="evidence" value="ECO:0007669"/>
    <property type="project" value="UniProtKB-UniRule"/>
</dbReference>
<dbReference type="InterPro" id="IPR000209">
    <property type="entry name" value="Peptidase_S8/S53_dom"/>
</dbReference>
<keyword evidence="1 5" id="KW-0645">Protease</keyword>
<evidence type="ECO:0000256" key="2">
    <source>
        <dbReference type="ARBA" id="ARBA00022801"/>
    </source>
</evidence>
<dbReference type="PROSITE" id="PS00137">
    <property type="entry name" value="SUBTILASE_HIS"/>
    <property type="match status" value="1"/>
</dbReference>
<feature type="domain" description="Peptidase S8/S53" evidence="7">
    <location>
        <begin position="247"/>
        <end position="544"/>
    </location>
</feature>
<dbReference type="InterPro" id="IPR015500">
    <property type="entry name" value="Peptidase_S8_subtilisin-rel"/>
</dbReference>
<dbReference type="Pfam" id="PF00082">
    <property type="entry name" value="Peptidase_S8"/>
    <property type="match status" value="1"/>
</dbReference>
<evidence type="ECO:0000313" key="8">
    <source>
        <dbReference type="EMBL" id="KYF70091.1"/>
    </source>
</evidence>
<comment type="caution">
    <text evidence="8">The sequence shown here is derived from an EMBL/GenBank/DDBJ whole genome shotgun (WGS) entry which is preliminary data.</text>
</comment>
<dbReference type="InterPro" id="IPR023828">
    <property type="entry name" value="Peptidase_S8_Ser-AS"/>
</dbReference>
<keyword evidence="3 5" id="KW-0720">Serine protease</keyword>
<dbReference type="AlphaFoldDB" id="A0A150QQ18"/>
<gene>
    <name evidence="8" type="ORF">BE15_00810</name>
</gene>
<dbReference type="InterPro" id="IPR036852">
    <property type="entry name" value="Peptidase_S8/S53_dom_sf"/>
</dbReference>
<dbReference type="PANTHER" id="PTHR42884:SF14">
    <property type="entry name" value="NEUROENDOCRINE CONVERTASE 1"/>
    <property type="match status" value="1"/>
</dbReference>
<evidence type="ECO:0000256" key="1">
    <source>
        <dbReference type="ARBA" id="ARBA00022670"/>
    </source>
</evidence>
<comment type="similarity">
    <text evidence="5">Belongs to the peptidase S8 family.</text>
</comment>
<organism evidence="8 9">
    <name type="scientific">Sorangium cellulosum</name>
    <name type="common">Polyangium cellulosum</name>
    <dbReference type="NCBI Taxonomy" id="56"/>
    <lineage>
        <taxon>Bacteria</taxon>
        <taxon>Pseudomonadati</taxon>
        <taxon>Myxococcota</taxon>
        <taxon>Polyangia</taxon>
        <taxon>Polyangiales</taxon>
        <taxon>Polyangiaceae</taxon>
        <taxon>Sorangium</taxon>
    </lineage>
</organism>